<evidence type="ECO:0000313" key="2">
    <source>
        <dbReference type="Proteomes" id="UP000006265"/>
    </source>
</evidence>
<evidence type="ECO:0000313" key="1">
    <source>
        <dbReference type="EMBL" id="EKF25151.1"/>
    </source>
</evidence>
<organism evidence="1 2">
    <name type="scientific">Mycolicibacterium hassiacum (strain DSM 44199 / CIP 105218 / JCM 12690 / 3849)</name>
    <name type="common">Mycobacterium hassiacum</name>
    <dbReference type="NCBI Taxonomy" id="1122247"/>
    <lineage>
        <taxon>Bacteria</taxon>
        <taxon>Bacillati</taxon>
        <taxon>Actinomycetota</taxon>
        <taxon>Actinomycetes</taxon>
        <taxon>Mycobacteriales</taxon>
        <taxon>Mycobacteriaceae</taxon>
        <taxon>Mycolicibacterium</taxon>
    </lineage>
</organism>
<sequence>MVEHLCIRYILDQPPIDRERFIDETTAMALNYLRPRAGEPKSSARPRN</sequence>
<dbReference type="STRING" id="1122247.GCA_000379865_03439"/>
<protein>
    <submittedName>
        <fullName evidence="1">Transcriptional regulator, TetR family</fullName>
    </submittedName>
</protein>
<reference evidence="1 2" key="1">
    <citation type="journal article" date="2012" name="J. Bacteriol.">
        <title>Genome sequence of Mycobacterium hassiacum DSM 44199, a rare source of heat-stable mycobacterial proteins.</title>
        <authorList>
            <person name="Tiago I."/>
            <person name="Maranha A."/>
            <person name="Mendes V."/>
            <person name="Alarico S."/>
            <person name="Moynihan P.J."/>
            <person name="Clarke A.J."/>
            <person name="Macedo-Ribeiro S."/>
            <person name="Pereira P.J."/>
            <person name="Empadinhas N."/>
        </authorList>
    </citation>
    <scope>NUCLEOTIDE SEQUENCE [LARGE SCALE GENOMIC DNA]</scope>
    <source>
        <strain evidence="2">DSM 44199 / CIP 105218 / JCM 12690 / 3849</strain>
    </source>
</reference>
<proteinExistence type="predicted"/>
<gene>
    <name evidence="1" type="ORF">C731_0894</name>
</gene>
<dbReference type="AlphaFoldDB" id="K5BHT9"/>
<dbReference type="Proteomes" id="UP000006265">
    <property type="component" value="Unassembled WGS sequence"/>
</dbReference>
<name>K5BHT9_MYCHD</name>
<accession>K5BHT9</accession>
<dbReference type="PATRIC" id="fig|1122247.3.peg.859"/>
<keyword evidence="2" id="KW-1185">Reference proteome</keyword>
<comment type="caution">
    <text evidence="1">The sequence shown here is derived from an EMBL/GenBank/DDBJ whole genome shotgun (WGS) entry which is preliminary data.</text>
</comment>
<dbReference type="EMBL" id="AMRA01000023">
    <property type="protein sequence ID" value="EKF25151.1"/>
    <property type="molecule type" value="Genomic_DNA"/>
</dbReference>